<evidence type="ECO:0000313" key="4">
    <source>
        <dbReference type="Proteomes" id="UP000282087"/>
    </source>
</evidence>
<comment type="caution">
    <text evidence="2">The sequence shown here is derived from an EMBL/GenBank/DDBJ whole genome shotgun (WGS) entry which is preliminary data.</text>
</comment>
<evidence type="ECO:0008006" key="6">
    <source>
        <dbReference type="Google" id="ProtNLM"/>
    </source>
</evidence>
<reference evidence="4 5" key="1">
    <citation type="submission" date="2018-06" db="EMBL/GenBank/DDBJ databases">
        <title>Comparative genomics of downy mildews reveals potential adaptations to biotrophy.</title>
        <authorList>
            <person name="Fletcher K."/>
            <person name="Klosterman S.J."/>
            <person name="Derevnina L."/>
            <person name="Martin F."/>
            <person name="Koike S."/>
            <person name="Reyes Chin-Wo S."/>
            <person name="Mou B."/>
            <person name="Michelmore R."/>
        </authorList>
    </citation>
    <scope>NUCLEOTIDE SEQUENCE [LARGE SCALE GENOMIC DNA]</scope>
    <source>
        <strain evidence="3 5">R13</strain>
        <strain evidence="2 4">R14</strain>
    </source>
</reference>
<evidence type="ECO:0000256" key="1">
    <source>
        <dbReference type="SAM" id="SignalP"/>
    </source>
</evidence>
<dbReference type="VEuPathDB" id="FungiDB:DD237_002308"/>
<dbReference type="AlphaFoldDB" id="A0A3M6VL66"/>
<evidence type="ECO:0000313" key="5">
    <source>
        <dbReference type="Proteomes" id="UP000286097"/>
    </source>
</evidence>
<sequence length="87" mass="9953">MVAFMQLAMTITCSTTFVHVCALCALNLSHECRVFAWVITALGKTEWARRLADSVDTSFESTIWCASRQELKEEVNRSLSQKQMYAW</sequence>
<proteinExistence type="predicted"/>
<dbReference type="EMBL" id="QLLG01000267">
    <property type="protein sequence ID" value="RMX65090.1"/>
    <property type="molecule type" value="Genomic_DNA"/>
</dbReference>
<evidence type="ECO:0000313" key="3">
    <source>
        <dbReference type="EMBL" id="RQM10254.1"/>
    </source>
</evidence>
<protein>
    <recommendedName>
        <fullName evidence="6">Secreted protein</fullName>
    </recommendedName>
</protein>
<gene>
    <name evidence="3" type="ORF">DD237_002308</name>
    <name evidence="2" type="ORF">DD238_003180</name>
</gene>
<feature type="signal peptide" evidence="1">
    <location>
        <begin position="1"/>
        <end position="36"/>
    </location>
</feature>
<accession>A0A3M6VL66</accession>
<evidence type="ECO:0000313" key="2">
    <source>
        <dbReference type="EMBL" id="RMX65090.1"/>
    </source>
</evidence>
<dbReference type="EMBL" id="QKXF01000649">
    <property type="protein sequence ID" value="RQM10254.1"/>
    <property type="molecule type" value="Genomic_DNA"/>
</dbReference>
<keyword evidence="4" id="KW-1185">Reference proteome</keyword>
<feature type="chain" id="PRO_5036085784" description="Secreted protein" evidence="1">
    <location>
        <begin position="37"/>
        <end position="87"/>
    </location>
</feature>
<organism evidence="2 4">
    <name type="scientific">Peronospora effusa</name>
    <dbReference type="NCBI Taxonomy" id="542832"/>
    <lineage>
        <taxon>Eukaryota</taxon>
        <taxon>Sar</taxon>
        <taxon>Stramenopiles</taxon>
        <taxon>Oomycota</taxon>
        <taxon>Peronosporomycetes</taxon>
        <taxon>Peronosporales</taxon>
        <taxon>Peronosporaceae</taxon>
        <taxon>Peronospora</taxon>
    </lineage>
</organism>
<dbReference type="Proteomes" id="UP000286097">
    <property type="component" value="Unassembled WGS sequence"/>
</dbReference>
<name>A0A3M6VL66_9STRA</name>
<keyword evidence="1" id="KW-0732">Signal</keyword>
<dbReference type="Proteomes" id="UP000282087">
    <property type="component" value="Unassembled WGS sequence"/>
</dbReference>